<dbReference type="STRING" id="195883.A0A482WVQ5"/>
<evidence type="ECO:0000256" key="2">
    <source>
        <dbReference type="ARBA" id="ARBA00008778"/>
    </source>
</evidence>
<dbReference type="GO" id="GO:0000290">
    <property type="term" value="P:deadenylation-dependent decapping of nuclear-transcribed mRNA"/>
    <property type="evidence" value="ECO:0007669"/>
    <property type="project" value="InterPro"/>
</dbReference>
<comment type="similarity">
    <text evidence="2">Belongs to the DCP1 family.</text>
</comment>
<dbReference type="AlphaFoldDB" id="A0A482WVQ5"/>
<dbReference type="InterPro" id="IPR011993">
    <property type="entry name" value="PH-like_dom_sf"/>
</dbReference>
<dbReference type="GO" id="GO:0031087">
    <property type="term" value="P:deadenylation-independent decapping of nuclear-transcribed mRNA"/>
    <property type="evidence" value="ECO:0007669"/>
    <property type="project" value="TreeGrafter"/>
</dbReference>
<feature type="compositionally biased region" description="Basic and acidic residues" evidence="6">
    <location>
        <begin position="162"/>
        <end position="176"/>
    </location>
</feature>
<proteinExistence type="inferred from homology"/>
<dbReference type="FunCoup" id="A0A482WVQ5">
    <property type="interactions" value="139"/>
</dbReference>
<evidence type="ECO:0000313" key="9">
    <source>
        <dbReference type="Proteomes" id="UP000291343"/>
    </source>
</evidence>
<sequence>MEHSESDMNISALRRLDPYFERLIQNAGHVALYTFNTAGNFWEKTDIEGALFVYTRKAKPFHNVFIMNRLNTKNFVEPVVEGLDLHLEDPYLLYKTSDGKIYCLWFYDKRECHKINQVLINILKGPDEMKGKMPEKEGATASGVDLFSMLTKAQEAYNSSSKTDEDKSKESDDTPKSVKDFFMKASQGTHFQNGQQPQMPDFMGAVGPQPSMPPHGLGSMPEPLNVLPNQMPMEPMRNPLKFVEHIEKQQNVAPQHELPAFFNLPQQDQNLNIVEPQPSTASELPVMSVHEIQTRFEIMKLADALNAPIDESDPINYIKPTSRLNKFIPTLPIMEDPAIFDAREPAPQATDTTLMTPMMLSSKKKANKAQVGSKIEPLTKDQLLQAVHYLINNDPDFVQKIHEAYVQSFNNA</sequence>
<evidence type="ECO:0000313" key="8">
    <source>
        <dbReference type="EMBL" id="RZF37130.1"/>
    </source>
</evidence>
<dbReference type="OrthoDB" id="440673at2759"/>
<dbReference type="Pfam" id="PF16741">
    <property type="entry name" value="mRNA_decap_C"/>
    <property type="match status" value="1"/>
</dbReference>
<dbReference type="SUPFAM" id="SSF50729">
    <property type="entry name" value="PH domain-like"/>
    <property type="match status" value="1"/>
</dbReference>
<dbReference type="SMR" id="A0A482WVQ5"/>
<dbReference type="InterPro" id="IPR010334">
    <property type="entry name" value="Dcp1"/>
</dbReference>
<dbReference type="PANTHER" id="PTHR16290">
    <property type="entry name" value="TRANSCRIPTION FACTOR SMIF DECAPPING ENZYME DCP1"/>
    <property type="match status" value="1"/>
</dbReference>
<reference evidence="8 9" key="1">
    <citation type="journal article" date="2017" name="Gigascience">
        <title>Genome sequence of the small brown planthopper, Laodelphax striatellus.</title>
        <authorList>
            <person name="Zhu J."/>
            <person name="Jiang F."/>
            <person name="Wang X."/>
            <person name="Yang P."/>
            <person name="Bao Y."/>
            <person name="Zhao W."/>
            <person name="Wang W."/>
            <person name="Lu H."/>
            <person name="Wang Q."/>
            <person name="Cui N."/>
            <person name="Li J."/>
            <person name="Chen X."/>
            <person name="Luo L."/>
            <person name="Yu J."/>
            <person name="Kang L."/>
            <person name="Cui F."/>
        </authorList>
    </citation>
    <scope>NUCLEOTIDE SEQUENCE [LARGE SCALE GENOMIC DNA]</scope>
    <source>
        <strain evidence="8">Lst14</strain>
    </source>
</reference>
<evidence type="ECO:0000256" key="3">
    <source>
        <dbReference type="ARBA" id="ARBA00022490"/>
    </source>
</evidence>
<dbReference type="CDD" id="cd09804">
    <property type="entry name" value="Dcp1"/>
    <property type="match status" value="1"/>
</dbReference>
<evidence type="ECO:0000256" key="1">
    <source>
        <dbReference type="ARBA" id="ARBA00004496"/>
    </source>
</evidence>
<dbReference type="Gene3D" id="2.30.29.30">
    <property type="entry name" value="Pleckstrin-homology domain (PH domain)/Phosphotyrosine-binding domain (PTB)"/>
    <property type="match status" value="1"/>
</dbReference>
<dbReference type="InParanoid" id="A0A482WVQ5"/>
<comment type="caution">
    <text evidence="8">The sequence shown here is derived from an EMBL/GenBank/DDBJ whole genome shotgun (WGS) entry which is preliminary data.</text>
</comment>
<keyword evidence="3" id="KW-0963">Cytoplasm</keyword>
<keyword evidence="5" id="KW-0866">Nonsense-mediated mRNA decay</keyword>
<gene>
    <name evidence="8" type="ORF">LSTR_LSTR015320</name>
</gene>
<feature type="region of interest" description="Disordered" evidence="6">
    <location>
        <begin position="156"/>
        <end position="176"/>
    </location>
</feature>
<evidence type="ECO:0000256" key="5">
    <source>
        <dbReference type="ARBA" id="ARBA00023161"/>
    </source>
</evidence>
<dbReference type="PANTHER" id="PTHR16290:SF0">
    <property type="entry name" value="DECAPPING PROTEIN 1, ISOFORM A"/>
    <property type="match status" value="1"/>
</dbReference>
<organism evidence="8 9">
    <name type="scientific">Laodelphax striatellus</name>
    <name type="common">Small brown planthopper</name>
    <name type="synonym">Delphax striatella</name>
    <dbReference type="NCBI Taxonomy" id="195883"/>
    <lineage>
        <taxon>Eukaryota</taxon>
        <taxon>Metazoa</taxon>
        <taxon>Ecdysozoa</taxon>
        <taxon>Arthropoda</taxon>
        <taxon>Hexapoda</taxon>
        <taxon>Insecta</taxon>
        <taxon>Pterygota</taxon>
        <taxon>Neoptera</taxon>
        <taxon>Paraneoptera</taxon>
        <taxon>Hemiptera</taxon>
        <taxon>Auchenorrhyncha</taxon>
        <taxon>Fulgoroidea</taxon>
        <taxon>Delphacidae</taxon>
        <taxon>Criomorphinae</taxon>
        <taxon>Laodelphax</taxon>
    </lineage>
</organism>
<dbReference type="GO" id="GO:0003729">
    <property type="term" value="F:mRNA binding"/>
    <property type="evidence" value="ECO:0007669"/>
    <property type="project" value="TreeGrafter"/>
</dbReference>
<accession>A0A482WVQ5</accession>
<dbReference type="GO" id="GO:0006397">
    <property type="term" value="P:mRNA processing"/>
    <property type="evidence" value="ECO:0007669"/>
    <property type="project" value="UniProtKB-KW"/>
</dbReference>
<feature type="domain" description="mRNA-decapping enzyme C-terminal" evidence="7">
    <location>
        <begin position="376"/>
        <end position="411"/>
    </location>
</feature>
<evidence type="ECO:0000256" key="6">
    <source>
        <dbReference type="SAM" id="MobiDB-lite"/>
    </source>
</evidence>
<comment type="subcellular location">
    <subcellularLocation>
        <location evidence="1">Cytoplasm</location>
    </subcellularLocation>
</comment>
<dbReference type="GO" id="GO:0000932">
    <property type="term" value="C:P-body"/>
    <property type="evidence" value="ECO:0007669"/>
    <property type="project" value="TreeGrafter"/>
</dbReference>
<keyword evidence="4" id="KW-0507">mRNA processing</keyword>
<dbReference type="InterPro" id="IPR031953">
    <property type="entry name" value="mRNA_decap_C"/>
</dbReference>
<evidence type="ECO:0000256" key="4">
    <source>
        <dbReference type="ARBA" id="ARBA00022664"/>
    </source>
</evidence>
<dbReference type="Proteomes" id="UP000291343">
    <property type="component" value="Unassembled WGS sequence"/>
</dbReference>
<name>A0A482WVQ5_LAOST</name>
<dbReference type="Pfam" id="PF06058">
    <property type="entry name" value="DCP1"/>
    <property type="match status" value="1"/>
</dbReference>
<dbReference type="GO" id="GO:0008047">
    <property type="term" value="F:enzyme activator activity"/>
    <property type="evidence" value="ECO:0007669"/>
    <property type="project" value="InterPro"/>
</dbReference>
<dbReference type="GO" id="GO:0000184">
    <property type="term" value="P:nuclear-transcribed mRNA catabolic process, nonsense-mediated decay"/>
    <property type="evidence" value="ECO:0007669"/>
    <property type="project" value="UniProtKB-KW"/>
</dbReference>
<dbReference type="Gene3D" id="6.10.140.2030">
    <property type="match status" value="1"/>
</dbReference>
<evidence type="ECO:0000259" key="7">
    <source>
        <dbReference type="Pfam" id="PF16741"/>
    </source>
</evidence>
<keyword evidence="9" id="KW-1185">Reference proteome</keyword>
<dbReference type="EMBL" id="QKKF02025284">
    <property type="protein sequence ID" value="RZF37130.1"/>
    <property type="molecule type" value="Genomic_DNA"/>
</dbReference>
<protein>
    <recommendedName>
        <fullName evidence="7">mRNA-decapping enzyme C-terminal domain-containing protein</fullName>
    </recommendedName>
</protein>